<dbReference type="EMBL" id="VLNR01000010">
    <property type="protein sequence ID" value="TSE09989.1"/>
    <property type="molecule type" value="Genomic_DNA"/>
</dbReference>
<dbReference type="RefSeq" id="WP_143915909.1">
    <property type="nucleotide sequence ID" value="NZ_CANMIK010000011.1"/>
</dbReference>
<evidence type="ECO:0000313" key="3">
    <source>
        <dbReference type="Proteomes" id="UP000318833"/>
    </source>
</evidence>
<dbReference type="InterPro" id="IPR012433">
    <property type="entry name" value="Imm11"/>
</dbReference>
<proteinExistence type="predicted"/>
<gene>
    <name evidence="2" type="ORF">FOF46_06725</name>
</gene>
<evidence type="ECO:0000313" key="2">
    <source>
        <dbReference type="EMBL" id="TSE09989.1"/>
    </source>
</evidence>
<accession>A0A554VNN5</accession>
<protein>
    <recommendedName>
        <fullName evidence="1">Immunity MXAN-0049 protein domain-containing protein</fullName>
    </recommendedName>
</protein>
<name>A0A554VNN5_9FLAO</name>
<dbReference type="AlphaFoldDB" id="A0A554VNN5"/>
<sequence>MKYYSLEIGIAKKVIGKHPQCNDTPRFNDPSGGISLNKLRLKKAGNLKVITDNAIINKKAKLTDLINPSSNFRNLLLISTKLKKVLEKFGAEDFEFFKSPVIFEGKEIDDYWLMNPVNDDLSIIDFEKSTFALRRNENDKREILKFKTKEEYLALKNQTPDQIKKDENGILYRLGLAKNEIILKTKFTKHIFYSTSHPNWEGSSYYVSEKVKQAIEEIGCTNVEFRPMDLPKGDWKAYRHTIYGEAY</sequence>
<reference evidence="2 3" key="1">
    <citation type="submission" date="2019-07" db="EMBL/GenBank/DDBJ databases">
        <title>The draft genome sequence of Aquimarina algiphila M91.</title>
        <authorList>
            <person name="Meng X."/>
        </authorList>
    </citation>
    <scope>NUCLEOTIDE SEQUENCE [LARGE SCALE GENOMIC DNA]</scope>
    <source>
        <strain evidence="2 3">M91</strain>
    </source>
</reference>
<dbReference type="Proteomes" id="UP000318833">
    <property type="component" value="Unassembled WGS sequence"/>
</dbReference>
<dbReference type="Pfam" id="PF07791">
    <property type="entry name" value="Imm11"/>
    <property type="match status" value="1"/>
</dbReference>
<dbReference type="OrthoDB" id="824604at2"/>
<keyword evidence="3" id="KW-1185">Reference proteome</keyword>
<comment type="caution">
    <text evidence="2">The sequence shown here is derived from an EMBL/GenBank/DDBJ whole genome shotgun (WGS) entry which is preliminary data.</text>
</comment>
<organism evidence="2 3">
    <name type="scientific">Aquimarina algiphila</name>
    <dbReference type="NCBI Taxonomy" id="2047982"/>
    <lineage>
        <taxon>Bacteria</taxon>
        <taxon>Pseudomonadati</taxon>
        <taxon>Bacteroidota</taxon>
        <taxon>Flavobacteriia</taxon>
        <taxon>Flavobacteriales</taxon>
        <taxon>Flavobacteriaceae</taxon>
        <taxon>Aquimarina</taxon>
    </lineage>
</organism>
<feature type="domain" description="Immunity MXAN-0049 protein" evidence="1">
    <location>
        <begin position="60"/>
        <end position="147"/>
    </location>
</feature>
<evidence type="ECO:0000259" key="1">
    <source>
        <dbReference type="Pfam" id="PF07791"/>
    </source>
</evidence>